<protein>
    <submittedName>
        <fullName evidence="1">Uncharacterized protein</fullName>
    </submittedName>
</protein>
<comment type="caution">
    <text evidence="1">The sequence shown here is derived from an EMBL/GenBank/DDBJ whole genome shotgun (WGS) entry which is preliminary data.</text>
</comment>
<evidence type="ECO:0000313" key="1">
    <source>
        <dbReference type="EMBL" id="KAH3802099.1"/>
    </source>
</evidence>
<reference evidence="1" key="2">
    <citation type="submission" date="2020-11" db="EMBL/GenBank/DDBJ databases">
        <authorList>
            <person name="McCartney M.A."/>
            <person name="Auch B."/>
            <person name="Kono T."/>
            <person name="Mallez S."/>
            <person name="Becker A."/>
            <person name="Gohl D.M."/>
            <person name="Silverstein K.A.T."/>
            <person name="Koren S."/>
            <person name="Bechman K.B."/>
            <person name="Herman A."/>
            <person name="Abrahante J.E."/>
            <person name="Garbe J."/>
        </authorList>
    </citation>
    <scope>NUCLEOTIDE SEQUENCE</scope>
    <source>
        <strain evidence="1">Duluth1</strain>
        <tissue evidence="1">Whole animal</tissue>
    </source>
</reference>
<gene>
    <name evidence="1" type="ORF">DPMN_155768</name>
</gene>
<dbReference type="Proteomes" id="UP000828390">
    <property type="component" value="Unassembled WGS sequence"/>
</dbReference>
<reference evidence="1" key="1">
    <citation type="journal article" date="2019" name="bioRxiv">
        <title>The Genome of the Zebra Mussel, Dreissena polymorpha: A Resource for Invasive Species Research.</title>
        <authorList>
            <person name="McCartney M.A."/>
            <person name="Auch B."/>
            <person name="Kono T."/>
            <person name="Mallez S."/>
            <person name="Zhang Y."/>
            <person name="Obille A."/>
            <person name="Becker A."/>
            <person name="Abrahante J.E."/>
            <person name="Garbe J."/>
            <person name="Badalamenti J.P."/>
            <person name="Herman A."/>
            <person name="Mangelson H."/>
            <person name="Liachko I."/>
            <person name="Sullivan S."/>
            <person name="Sone E.D."/>
            <person name="Koren S."/>
            <person name="Silverstein K.A.T."/>
            <person name="Beckman K.B."/>
            <person name="Gohl D.M."/>
        </authorList>
    </citation>
    <scope>NUCLEOTIDE SEQUENCE</scope>
    <source>
        <strain evidence="1">Duluth1</strain>
        <tissue evidence="1">Whole animal</tissue>
    </source>
</reference>
<keyword evidence="2" id="KW-1185">Reference proteome</keyword>
<accession>A0A9D4JA83</accession>
<evidence type="ECO:0000313" key="2">
    <source>
        <dbReference type="Proteomes" id="UP000828390"/>
    </source>
</evidence>
<organism evidence="1 2">
    <name type="scientific">Dreissena polymorpha</name>
    <name type="common">Zebra mussel</name>
    <name type="synonym">Mytilus polymorpha</name>
    <dbReference type="NCBI Taxonomy" id="45954"/>
    <lineage>
        <taxon>Eukaryota</taxon>
        <taxon>Metazoa</taxon>
        <taxon>Spiralia</taxon>
        <taxon>Lophotrochozoa</taxon>
        <taxon>Mollusca</taxon>
        <taxon>Bivalvia</taxon>
        <taxon>Autobranchia</taxon>
        <taxon>Heteroconchia</taxon>
        <taxon>Euheterodonta</taxon>
        <taxon>Imparidentia</taxon>
        <taxon>Neoheterodontei</taxon>
        <taxon>Myida</taxon>
        <taxon>Dreissenoidea</taxon>
        <taxon>Dreissenidae</taxon>
        <taxon>Dreissena</taxon>
    </lineage>
</organism>
<name>A0A9D4JA83_DREPO</name>
<sequence length="79" mass="8727">MVIFVGGEIYEKISYATRTFELRQYLSVSLQKIILLTPHYLPFLLLSGPQLVESLRLLLGLNTAPGSPPPPHPGVQIPS</sequence>
<dbReference type="AlphaFoldDB" id="A0A9D4JA83"/>
<dbReference type="EMBL" id="JAIWYP010000007">
    <property type="protein sequence ID" value="KAH3802099.1"/>
    <property type="molecule type" value="Genomic_DNA"/>
</dbReference>
<proteinExistence type="predicted"/>